<comment type="caution">
    <text evidence="8">The sequence shown here is derived from an EMBL/GenBank/DDBJ whole genome shotgun (WGS) entry which is preliminary data.</text>
</comment>
<dbReference type="FunFam" id="3.30.70.60:FF:000007">
    <property type="entry name" value="37S ribosomal protein Mrp17"/>
    <property type="match status" value="1"/>
</dbReference>
<keyword evidence="3" id="KW-0689">Ribosomal protein</keyword>
<dbReference type="Proteomes" id="UP000750334">
    <property type="component" value="Unassembled WGS sequence"/>
</dbReference>
<dbReference type="OrthoDB" id="10259681at2759"/>
<dbReference type="PANTHER" id="PTHR21011:SF1">
    <property type="entry name" value="SMALL RIBOSOMAL SUBUNIT PROTEIN BS6M"/>
    <property type="match status" value="1"/>
</dbReference>
<dbReference type="GO" id="GO:0003735">
    <property type="term" value="F:structural constituent of ribosome"/>
    <property type="evidence" value="ECO:0007669"/>
    <property type="project" value="InterPro"/>
</dbReference>
<accession>A0A9P6W2P1</accession>
<gene>
    <name evidence="8" type="primary">MRP17</name>
    <name evidence="8" type="ORF">C6P45_000936</name>
</gene>
<dbReference type="PANTHER" id="PTHR21011">
    <property type="entry name" value="MITOCHONDRIAL 28S RIBOSOMAL PROTEIN S6"/>
    <property type="match status" value="1"/>
</dbReference>
<comment type="similarity">
    <text evidence="2">Belongs to the bacterial ribosomal protein bS6 family.</text>
</comment>
<proteinExistence type="inferred from homology"/>
<evidence type="ECO:0000256" key="2">
    <source>
        <dbReference type="ARBA" id="ARBA00009512"/>
    </source>
</evidence>
<protein>
    <recommendedName>
        <fullName evidence="6">Small ribosomal subunit protein bS6m</fullName>
    </recommendedName>
</protein>
<dbReference type="CDD" id="cd15465">
    <property type="entry name" value="bS6_mito"/>
    <property type="match status" value="1"/>
</dbReference>
<comment type="function">
    <text evidence="7">Component of the mitochondrial ribosome (mitoribosome), a dedicated translation machinery responsible for the synthesis of mitochondrial genome-encoded proteins, including at least some of the essential transmembrane subunits of the mitochondrial respiratory chain. The mitoribosomes are attached to the mitochondrial inner membrane and translation products are cotranslationally integrated into the membrane.</text>
</comment>
<evidence type="ECO:0000313" key="9">
    <source>
        <dbReference type="Proteomes" id="UP000750334"/>
    </source>
</evidence>
<keyword evidence="9" id="KW-1185">Reference proteome</keyword>
<dbReference type="GO" id="GO:0006412">
    <property type="term" value="P:translation"/>
    <property type="evidence" value="ECO:0007669"/>
    <property type="project" value="InterPro"/>
</dbReference>
<dbReference type="Gene3D" id="3.30.70.60">
    <property type="match status" value="1"/>
</dbReference>
<evidence type="ECO:0000256" key="4">
    <source>
        <dbReference type="ARBA" id="ARBA00023128"/>
    </source>
</evidence>
<sequence length="125" mass="14266">MLYELVGIVRTLNRTSQSTEAKELLTTIGKLILNNRGVIRKIVPMGQRQLPKIMKKDQEQHINGYHFLMLFDSSASVQSEILRTLKKDPRVIRSSIVKVDLEKRLTTPSSLHKAMGQDSVIETKH</sequence>
<evidence type="ECO:0000256" key="6">
    <source>
        <dbReference type="ARBA" id="ARBA00035170"/>
    </source>
</evidence>
<evidence type="ECO:0000256" key="3">
    <source>
        <dbReference type="ARBA" id="ARBA00022980"/>
    </source>
</evidence>
<comment type="subcellular location">
    <subcellularLocation>
        <location evidence="1">Mitochondrion</location>
    </subcellularLocation>
</comment>
<dbReference type="InterPro" id="IPR035980">
    <property type="entry name" value="Ribosomal_bS6_sf"/>
</dbReference>
<dbReference type="EMBL" id="PUHR01000137">
    <property type="protein sequence ID" value="KAG0662984.1"/>
    <property type="molecule type" value="Genomic_DNA"/>
</dbReference>
<dbReference type="InterPro" id="IPR000529">
    <property type="entry name" value="Ribosomal_bS6"/>
</dbReference>
<keyword evidence="5" id="KW-0687">Ribonucleoprotein</keyword>
<dbReference type="NCBIfam" id="TIGR00166">
    <property type="entry name" value="S6"/>
    <property type="match status" value="1"/>
</dbReference>
<dbReference type="GO" id="GO:0070181">
    <property type="term" value="F:small ribosomal subunit rRNA binding"/>
    <property type="evidence" value="ECO:0007669"/>
    <property type="project" value="TreeGrafter"/>
</dbReference>
<dbReference type="InterPro" id="IPR014717">
    <property type="entry name" value="Transl_elong_EF1B/ribsomal_bS6"/>
</dbReference>
<reference evidence="8 9" key="1">
    <citation type="submission" date="2020-11" db="EMBL/GenBank/DDBJ databases">
        <title>Kefir isolates.</title>
        <authorList>
            <person name="Marcisauskas S."/>
            <person name="Kim Y."/>
            <person name="Blasche S."/>
        </authorList>
    </citation>
    <scope>NUCLEOTIDE SEQUENCE [LARGE SCALE GENOMIC DNA]</scope>
    <source>
        <strain evidence="8 9">OG2</strain>
    </source>
</reference>
<name>A0A9P6W2P1_MAUEX</name>
<dbReference type="Pfam" id="PF01250">
    <property type="entry name" value="Ribosomal_S6"/>
    <property type="match status" value="1"/>
</dbReference>
<evidence type="ECO:0000256" key="5">
    <source>
        <dbReference type="ARBA" id="ARBA00023274"/>
    </source>
</evidence>
<keyword evidence="4" id="KW-0496">Mitochondrion</keyword>
<dbReference type="GO" id="GO:0005763">
    <property type="term" value="C:mitochondrial small ribosomal subunit"/>
    <property type="evidence" value="ECO:0007669"/>
    <property type="project" value="TreeGrafter"/>
</dbReference>
<evidence type="ECO:0000256" key="7">
    <source>
        <dbReference type="ARBA" id="ARBA00037226"/>
    </source>
</evidence>
<evidence type="ECO:0000256" key="1">
    <source>
        <dbReference type="ARBA" id="ARBA00004173"/>
    </source>
</evidence>
<dbReference type="AlphaFoldDB" id="A0A9P6W2P1"/>
<dbReference type="SUPFAM" id="SSF54995">
    <property type="entry name" value="Ribosomal protein S6"/>
    <property type="match status" value="1"/>
</dbReference>
<evidence type="ECO:0000313" key="8">
    <source>
        <dbReference type="EMBL" id="KAG0662984.1"/>
    </source>
</evidence>
<organism evidence="8 9">
    <name type="scientific">Maudiozyma exigua</name>
    <name type="common">Yeast</name>
    <name type="synonym">Kazachstania exigua</name>
    <dbReference type="NCBI Taxonomy" id="34358"/>
    <lineage>
        <taxon>Eukaryota</taxon>
        <taxon>Fungi</taxon>
        <taxon>Dikarya</taxon>
        <taxon>Ascomycota</taxon>
        <taxon>Saccharomycotina</taxon>
        <taxon>Saccharomycetes</taxon>
        <taxon>Saccharomycetales</taxon>
        <taxon>Saccharomycetaceae</taxon>
        <taxon>Maudiozyma</taxon>
    </lineage>
</organism>